<name>A0A285NB37_9AQUI</name>
<evidence type="ECO:0000256" key="6">
    <source>
        <dbReference type="ARBA" id="ARBA00022989"/>
    </source>
</evidence>
<evidence type="ECO:0000313" key="11">
    <source>
        <dbReference type="Proteomes" id="UP000219036"/>
    </source>
</evidence>
<feature type="transmembrane region" description="Helical" evidence="9">
    <location>
        <begin position="63"/>
        <end position="83"/>
    </location>
</feature>
<evidence type="ECO:0000256" key="4">
    <source>
        <dbReference type="ARBA" id="ARBA00022519"/>
    </source>
</evidence>
<feature type="transmembrane region" description="Helical" evidence="9">
    <location>
        <begin position="134"/>
        <end position="159"/>
    </location>
</feature>
<evidence type="ECO:0000256" key="5">
    <source>
        <dbReference type="ARBA" id="ARBA00022692"/>
    </source>
</evidence>
<organism evidence="10 11">
    <name type="scientific">Persephonella hydrogeniphila</name>
    <dbReference type="NCBI Taxonomy" id="198703"/>
    <lineage>
        <taxon>Bacteria</taxon>
        <taxon>Pseudomonadati</taxon>
        <taxon>Aquificota</taxon>
        <taxon>Aquificia</taxon>
        <taxon>Aquificales</taxon>
        <taxon>Hydrogenothermaceae</taxon>
        <taxon>Persephonella</taxon>
    </lineage>
</organism>
<evidence type="ECO:0000256" key="2">
    <source>
        <dbReference type="ARBA" id="ARBA00022448"/>
    </source>
</evidence>
<keyword evidence="6 9" id="KW-1133">Transmembrane helix</keyword>
<dbReference type="Proteomes" id="UP000219036">
    <property type="component" value="Unassembled WGS sequence"/>
</dbReference>
<comment type="similarity">
    <text evidence="8">Belongs to the TsuA/YedE (TC 9.B.102) family.</text>
</comment>
<evidence type="ECO:0000256" key="8">
    <source>
        <dbReference type="ARBA" id="ARBA00035655"/>
    </source>
</evidence>
<dbReference type="EMBL" id="OBEI01000002">
    <property type="protein sequence ID" value="SNZ06682.1"/>
    <property type="molecule type" value="Genomic_DNA"/>
</dbReference>
<keyword evidence="4" id="KW-0997">Cell inner membrane</keyword>
<gene>
    <name evidence="10" type="ORF">SAMN06265182_0761</name>
</gene>
<comment type="subcellular location">
    <subcellularLocation>
        <location evidence="1">Cell inner membrane</location>
        <topology evidence="1">Multi-pass membrane protein</topology>
    </subcellularLocation>
</comment>
<evidence type="ECO:0000256" key="7">
    <source>
        <dbReference type="ARBA" id="ARBA00023136"/>
    </source>
</evidence>
<dbReference type="OrthoDB" id="9814020at2"/>
<dbReference type="GO" id="GO:0005886">
    <property type="term" value="C:plasma membrane"/>
    <property type="evidence" value="ECO:0007669"/>
    <property type="project" value="UniProtKB-SubCell"/>
</dbReference>
<evidence type="ECO:0000256" key="3">
    <source>
        <dbReference type="ARBA" id="ARBA00022475"/>
    </source>
</evidence>
<reference evidence="11" key="1">
    <citation type="submission" date="2017-09" db="EMBL/GenBank/DDBJ databases">
        <authorList>
            <person name="Varghese N."/>
            <person name="Submissions S."/>
        </authorList>
    </citation>
    <scope>NUCLEOTIDE SEQUENCE [LARGE SCALE GENOMIC DNA]</scope>
    <source>
        <strain evidence="11">DSM 15103</strain>
    </source>
</reference>
<proteinExistence type="inferred from homology"/>
<feature type="transmembrane region" description="Helical" evidence="9">
    <location>
        <begin position="104"/>
        <end position="122"/>
    </location>
</feature>
<accession>A0A285NB37</accession>
<keyword evidence="11" id="KW-1185">Reference proteome</keyword>
<dbReference type="PANTHER" id="PTHR30574">
    <property type="entry name" value="INNER MEMBRANE PROTEIN YEDE"/>
    <property type="match status" value="1"/>
</dbReference>
<keyword evidence="2" id="KW-0813">Transport</keyword>
<evidence type="ECO:0000256" key="9">
    <source>
        <dbReference type="SAM" id="Phobius"/>
    </source>
</evidence>
<dbReference type="AlphaFoldDB" id="A0A285NB37"/>
<sequence length="165" mass="18500">MEKPIINWFWAGVLLALINLIVFITEQRPIGASTAFPYLGNLIFPVINNEYLPEIEKAGRWELWFLAGGFLGAVITSVLTKTFRFTLTPVYWERKLKLGRKQRIIFAFLGGFLLIFGARMAGGCTSGHMFSGGMQLAVSSLLFGIFAFAGGLLAAHLIYRRRYTE</sequence>
<protein>
    <submittedName>
        <fullName evidence="10">Uncharacterized protein</fullName>
    </submittedName>
</protein>
<keyword evidence="3" id="KW-1003">Cell membrane</keyword>
<dbReference type="RefSeq" id="WP_096999939.1">
    <property type="nucleotide sequence ID" value="NZ_OBEI01000002.1"/>
</dbReference>
<dbReference type="Pfam" id="PF04143">
    <property type="entry name" value="Sulf_transp"/>
    <property type="match status" value="1"/>
</dbReference>
<keyword evidence="5 9" id="KW-0812">Transmembrane</keyword>
<dbReference type="PANTHER" id="PTHR30574:SF1">
    <property type="entry name" value="SULPHUR TRANSPORT DOMAIN-CONTAINING PROTEIN"/>
    <property type="match status" value="1"/>
</dbReference>
<dbReference type="InterPro" id="IPR007272">
    <property type="entry name" value="Sulf_transp_TsuA/YedE"/>
</dbReference>
<evidence type="ECO:0000313" key="10">
    <source>
        <dbReference type="EMBL" id="SNZ06682.1"/>
    </source>
</evidence>
<feature type="transmembrane region" description="Helical" evidence="9">
    <location>
        <begin position="6"/>
        <end position="23"/>
    </location>
</feature>
<evidence type="ECO:0000256" key="1">
    <source>
        <dbReference type="ARBA" id="ARBA00004429"/>
    </source>
</evidence>
<keyword evidence="7 9" id="KW-0472">Membrane</keyword>